<dbReference type="Proteomes" id="UP000238479">
    <property type="component" value="Chromosome 5"/>
</dbReference>
<sequence>MELGEGLELTGPRYLMHWLCRLSSSIAQDLFPCHLQHSAWIIQIGLKSQSWSCARITY</sequence>
<comment type="caution">
    <text evidence="1">The sequence shown here is derived from an EMBL/GenBank/DDBJ whole genome shotgun (WGS) entry which is preliminary data.</text>
</comment>
<gene>
    <name evidence="1" type="ORF">RchiOBHm_Chr5g0053591</name>
</gene>
<accession>A0A2P6QFZ4</accession>
<organism evidence="1 2">
    <name type="scientific">Rosa chinensis</name>
    <name type="common">China rose</name>
    <dbReference type="NCBI Taxonomy" id="74649"/>
    <lineage>
        <taxon>Eukaryota</taxon>
        <taxon>Viridiplantae</taxon>
        <taxon>Streptophyta</taxon>
        <taxon>Embryophyta</taxon>
        <taxon>Tracheophyta</taxon>
        <taxon>Spermatophyta</taxon>
        <taxon>Magnoliopsida</taxon>
        <taxon>eudicotyledons</taxon>
        <taxon>Gunneridae</taxon>
        <taxon>Pentapetalae</taxon>
        <taxon>rosids</taxon>
        <taxon>fabids</taxon>
        <taxon>Rosales</taxon>
        <taxon>Rosaceae</taxon>
        <taxon>Rosoideae</taxon>
        <taxon>Rosoideae incertae sedis</taxon>
        <taxon>Rosa</taxon>
    </lineage>
</organism>
<name>A0A2P6QFZ4_ROSCH</name>
<dbReference type="Gramene" id="PRQ33087">
    <property type="protein sequence ID" value="PRQ33087"/>
    <property type="gene ID" value="RchiOBHm_Chr5g0053591"/>
</dbReference>
<evidence type="ECO:0000313" key="2">
    <source>
        <dbReference type="Proteomes" id="UP000238479"/>
    </source>
</evidence>
<keyword evidence="2" id="KW-1185">Reference proteome</keyword>
<dbReference type="EMBL" id="PDCK01000043">
    <property type="protein sequence ID" value="PRQ33087.1"/>
    <property type="molecule type" value="Genomic_DNA"/>
</dbReference>
<evidence type="ECO:0000313" key="1">
    <source>
        <dbReference type="EMBL" id="PRQ33087.1"/>
    </source>
</evidence>
<protein>
    <submittedName>
        <fullName evidence="1">Uncharacterized protein</fullName>
    </submittedName>
</protein>
<dbReference type="AlphaFoldDB" id="A0A2P6QFZ4"/>
<proteinExistence type="predicted"/>
<reference evidence="1 2" key="1">
    <citation type="journal article" date="2018" name="Nat. Genet.">
        <title>The Rosa genome provides new insights in the design of modern roses.</title>
        <authorList>
            <person name="Bendahmane M."/>
        </authorList>
    </citation>
    <scope>NUCLEOTIDE SEQUENCE [LARGE SCALE GENOMIC DNA]</scope>
    <source>
        <strain evidence="2">cv. Old Blush</strain>
    </source>
</reference>